<evidence type="ECO:0000313" key="2">
    <source>
        <dbReference type="EMBL" id="WNL30704.1"/>
    </source>
</evidence>
<feature type="transmembrane region" description="Helical" evidence="1">
    <location>
        <begin position="36"/>
        <end position="57"/>
    </location>
</feature>
<organism evidence="2">
    <name type="scientific">Arcobacter sp. AZ-2023</name>
    <dbReference type="NCBI Taxonomy" id="3074453"/>
    <lineage>
        <taxon>Bacteria</taxon>
        <taxon>Pseudomonadati</taxon>
        <taxon>Campylobacterota</taxon>
        <taxon>Epsilonproteobacteria</taxon>
        <taxon>Campylobacterales</taxon>
        <taxon>Arcobacteraceae</taxon>
        <taxon>Arcobacter</taxon>
    </lineage>
</organism>
<reference evidence="2" key="1">
    <citation type="submission" date="2023-09" db="EMBL/GenBank/DDBJ databases">
        <title>Arcobacter tbilisiensis sp. nov. isolated from chicken meat in Tbilisi, Georgia.</title>
        <authorList>
            <person name="Matthias R."/>
            <person name="Zautner A.E."/>
        </authorList>
    </citation>
    <scope>NUCLEOTIDE SEQUENCE</scope>
    <source>
        <strain evidence="2">LEO 52</strain>
    </source>
</reference>
<evidence type="ECO:0000256" key="1">
    <source>
        <dbReference type="SAM" id="Phobius"/>
    </source>
</evidence>
<gene>
    <name evidence="2" type="ORF">RMQ68_04775</name>
</gene>
<proteinExistence type="predicted"/>
<name>A0AA96DMW2_9BACT</name>
<keyword evidence="1" id="KW-0472">Membrane</keyword>
<protein>
    <recommendedName>
        <fullName evidence="3">SHOCT domain-containing protein</fullName>
    </recommendedName>
</protein>
<keyword evidence="1" id="KW-1133">Transmembrane helix</keyword>
<accession>A0AA96DMW2</accession>
<evidence type="ECO:0008006" key="3">
    <source>
        <dbReference type="Google" id="ProtNLM"/>
    </source>
</evidence>
<dbReference type="EMBL" id="CP134854">
    <property type="protein sequence ID" value="WNL30704.1"/>
    <property type="molecule type" value="Genomic_DNA"/>
</dbReference>
<dbReference type="AlphaFoldDB" id="A0AA96DMW2"/>
<feature type="transmembrane region" description="Helical" evidence="1">
    <location>
        <begin position="63"/>
        <end position="84"/>
    </location>
</feature>
<keyword evidence="1" id="KW-0812">Transmembrane</keyword>
<sequence>MAIRNHYKEYKNIFDKYNLKIDGLDNFLKKVKLFEIISRTTFYLTILITAMLIYAAFNTKVDQLGIVFMIIIVFVPGLILSLIFKNIKINRIAKLDDFIFNKFLIKKIKVFYSIDELKNYSYDKMEHLSTKVLAEVNLNQATIDLAFMAFEKGAEGIIIVSNNIGTVVTAAIHNKNTSTPIRTTFNYCEALLIKNIKRVELEKSNFDLNYWFDLKEKGAITSEEYEKKKLELL</sequence>